<accession>A0A225X2G2</accession>
<evidence type="ECO:0000256" key="1">
    <source>
        <dbReference type="SAM" id="MobiDB-lite"/>
    </source>
</evidence>
<dbReference type="EMBL" id="NBNE01000065">
    <property type="protein sequence ID" value="OWZ23419.1"/>
    <property type="molecule type" value="Genomic_DNA"/>
</dbReference>
<dbReference type="STRING" id="4795.A0A225X2G2"/>
<feature type="compositionally biased region" description="Polar residues" evidence="1">
    <location>
        <begin position="82"/>
        <end position="91"/>
    </location>
</feature>
<dbReference type="AlphaFoldDB" id="A0A225X2G2"/>
<evidence type="ECO:0000313" key="2">
    <source>
        <dbReference type="EMBL" id="OWZ23419.1"/>
    </source>
</evidence>
<protein>
    <submittedName>
        <fullName evidence="2">Uncharacterized protein</fullName>
    </submittedName>
</protein>
<feature type="region of interest" description="Disordered" evidence="1">
    <location>
        <begin position="37"/>
        <end position="95"/>
    </location>
</feature>
<evidence type="ECO:0000313" key="3">
    <source>
        <dbReference type="Proteomes" id="UP000198211"/>
    </source>
</evidence>
<keyword evidence="3" id="KW-1185">Reference proteome</keyword>
<comment type="caution">
    <text evidence="2">The sequence shown here is derived from an EMBL/GenBank/DDBJ whole genome shotgun (WGS) entry which is preliminary data.</text>
</comment>
<proteinExistence type="predicted"/>
<name>A0A225X2G2_9STRA</name>
<feature type="compositionally biased region" description="Basic and acidic residues" evidence="1">
    <location>
        <begin position="38"/>
        <end position="52"/>
    </location>
</feature>
<feature type="region of interest" description="Disordered" evidence="1">
    <location>
        <begin position="398"/>
        <end position="427"/>
    </location>
</feature>
<dbReference type="OrthoDB" id="123704at2759"/>
<feature type="compositionally biased region" description="Basic and acidic residues" evidence="1">
    <location>
        <begin position="71"/>
        <end position="81"/>
    </location>
</feature>
<dbReference type="Proteomes" id="UP000198211">
    <property type="component" value="Unassembled WGS sequence"/>
</dbReference>
<sequence>MERDDSVNIIEGGNEHDLNAEAFADMAMSNMDVSLELHTQDPKATAAHDESQRSTPSVAQQIRAFLTRNETQSDRSDRNRQQSEPPSQENGPSAYEVLRNGAVHYSRREDKVKALQEHPVVRSVSSDGRTVGCKCGRNVKLNPPCVLSRSKAPKKLENIKYMPSVYTESDPFLRKLSKNSAFRGLYQTVKRMVSAGNNSDSTAERVKQVYFWLRFSRMGVFGHFKTHPVFEGLMKSMVEMKDKERRGVGKQNMQYSRALDEFMQSMTQLSTEAFELFATQFCGRTLRSQKVKRRSTSATAVFNTPSQPAIGAGSASVDDVNSAVAPTTHQSLPSPNVLQPHQHQHYLMPPDDLLTGRSLSTEESQRFMDRMLDEVRLSVSREMQLAEEECRRSVVVAHDQQSNEEDDSSRLGPETYLNDEGVLTTEI</sequence>
<organism evidence="2 3">
    <name type="scientific">Phytophthora megakarya</name>
    <dbReference type="NCBI Taxonomy" id="4795"/>
    <lineage>
        <taxon>Eukaryota</taxon>
        <taxon>Sar</taxon>
        <taxon>Stramenopiles</taxon>
        <taxon>Oomycota</taxon>
        <taxon>Peronosporomycetes</taxon>
        <taxon>Peronosporales</taxon>
        <taxon>Peronosporaceae</taxon>
        <taxon>Phytophthora</taxon>
    </lineage>
</organism>
<reference evidence="3" key="1">
    <citation type="submission" date="2017-03" db="EMBL/GenBank/DDBJ databases">
        <title>Phytopthora megakarya and P. palmivora, two closely related causual agents of cacao black pod achieved similar genome size and gene model numbers by different mechanisms.</title>
        <authorList>
            <person name="Ali S."/>
            <person name="Shao J."/>
            <person name="Larry D.J."/>
            <person name="Kronmiller B."/>
            <person name="Shen D."/>
            <person name="Strem M.D."/>
            <person name="Melnick R.L."/>
            <person name="Guiltinan M.J."/>
            <person name="Tyler B.M."/>
            <person name="Meinhardt L.W."/>
            <person name="Bailey B.A."/>
        </authorList>
    </citation>
    <scope>NUCLEOTIDE SEQUENCE [LARGE SCALE GENOMIC DNA]</scope>
    <source>
        <strain evidence="3">zdho120</strain>
    </source>
</reference>
<gene>
    <name evidence="2" type="ORF">PHMEG_0001690</name>
</gene>